<accession>A0ABR3ESE7</accession>
<comment type="caution">
    <text evidence="1">The sequence shown here is derived from an EMBL/GenBank/DDBJ whole genome shotgun (WGS) entry which is preliminary data.</text>
</comment>
<evidence type="ECO:0000313" key="1">
    <source>
        <dbReference type="EMBL" id="KAL0565813.1"/>
    </source>
</evidence>
<keyword evidence="2" id="KW-1185">Reference proteome</keyword>
<organism evidence="1 2">
    <name type="scientific">Marasmius crinis-equi</name>
    <dbReference type="NCBI Taxonomy" id="585013"/>
    <lineage>
        <taxon>Eukaryota</taxon>
        <taxon>Fungi</taxon>
        <taxon>Dikarya</taxon>
        <taxon>Basidiomycota</taxon>
        <taxon>Agaricomycotina</taxon>
        <taxon>Agaricomycetes</taxon>
        <taxon>Agaricomycetidae</taxon>
        <taxon>Agaricales</taxon>
        <taxon>Marasmiineae</taxon>
        <taxon>Marasmiaceae</taxon>
        <taxon>Marasmius</taxon>
    </lineage>
</organism>
<protein>
    <submittedName>
        <fullName evidence="1">Uncharacterized protein</fullName>
    </submittedName>
</protein>
<dbReference type="EMBL" id="JBAHYK010002113">
    <property type="protein sequence ID" value="KAL0565813.1"/>
    <property type="molecule type" value="Genomic_DNA"/>
</dbReference>
<evidence type="ECO:0000313" key="2">
    <source>
        <dbReference type="Proteomes" id="UP001465976"/>
    </source>
</evidence>
<dbReference type="Proteomes" id="UP001465976">
    <property type="component" value="Unassembled WGS sequence"/>
</dbReference>
<proteinExistence type="predicted"/>
<name>A0ABR3ESE7_9AGAR</name>
<sequence length="166" mass="17565">MILSRSGGIGSGGTRPLDVLDEVLEEHFEEETVSLFADKDELMEVVPVSRLAKEESVTEVEEVEEEHSLEEVFVPEALEAVVLKPFPDKLVEGVSVGRLAEEVSVAKVVGLGVAVTALAGAACVAASVAAGVGKGTEAVLFMVMKAARFLRAETLNVHLISLKHLS</sequence>
<reference evidence="1 2" key="1">
    <citation type="submission" date="2024-02" db="EMBL/GenBank/DDBJ databases">
        <title>A draft genome for the cacao thread blight pathogen Marasmius crinis-equi.</title>
        <authorList>
            <person name="Cohen S.P."/>
            <person name="Baruah I.K."/>
            <person name="Amoako-Attah I."/>
            <person name="Bukari Y."/>
            <person name="Meinhardt L.W."/>
            <person name="Bailey B.A."/>
        </authorList>
    </citation>
    <scope>NUCLEOTIDE SEQUENCE [LARGE SCALE GENOMIC DNA]</scope>
    <source>
        <strain evidence="1 2">GH-76</strain>
    </source>
</reference>
<gene>
    <name evidence="1" type="ORF">V5O48_016208</name>
</gene>